<evidence type="ECO:0008006" key="4">
    <source>
        <dbReference type="Google" id="ProtNLM"/>
    </source>
</evidence>
<evidence type="ECO:0000313" key="2">
    <source>
        <dbReference type="EMBL" id="RUT02757.1"/>
    </source>
</evidence>
<dbReference type="AlphaFoldDB" id="A0A3S1D3C0"/>
<dbReference type="OrthoDB" id="569023at2"/>
<dbReference type="Proteomes" id="UP000271624">
    <property type="component" value="Unassembled WGS sequence"/>
</dbReference>
<feature type="transmembrane region" description="Helical" evidence="1">
    <location>
        <begin position="243"/>
        <end position="261"/>
    </location>
</feature>
<sequence length="475" mass="52946">MNYNTAVLRSKYISLLKKRNFNTPQVLKAALYLTWGASFLLALTTIFGAQTQRQAIQSVGKDSIPSIITAQRIKDTLVGMDAYVANELLLKPTDYVGAPQEYEKLRRSAIDGYEERRKAFSERLIIAAKNITYGEAETKPIETLQLSLGDYIAKVQSARDFHQRGDANGALLAYREASQIIDNILMPAVDKLDNVNFQQLDIIYSQQGFKTTGSLFLILISGTFLLGVLAVTQVFLYLKMRRILNPMLLGATAITLIFIGYSTQSLISASNNLKVAKEDAFNSLYALRQARALAYGANADESRYLLDKENALKHEQAFFDKVNQIMKLPVGKTWNDVKATLIAGKKVEGITGLFAIGINNITFPGERGAVIGTILTFGDYLDIDKQIRHLEQSGKHLEAVKLTVGKDKGQSNFAFDEFKKAHLKAQEINSKVLDKYIDQGFQNIQGFEAITVIATLSISTLTLFGLRLRLREYQI</sequence>
<dbReference type="RefSeq" id="WP_127083942.1">
    <property type="nucleotide sequence ID" value="NZ_RSCL01000015.1"/>
</dbReference>
<feature type="transmembrane region" description="Helical" evidence="1">
    <location>
        <begin position="26"/>
        <end position="49"/>
    </location>
</feature>
<reference evidence="2" key="1">
    <citation type="submission" date="2018-12" db="EMBL/GenBank/DDBJ databases">
        <authorList>
            <person name="Will S."/>
            <person name="Neumann-Schaal M."/>
            <person name="Henke P."/>
        </authorList>
    </citation>
    <scope>NUCLEOTIDE SEQUENCE</scope>
    <source>
        <strain evidence="2">PCC 7102</strain>
    </source>
</reference>
<gene>
    <name evidence="2" type="ORF">DSM106972_056770</name>
</gene>
<reference evidence="2" key="2">
    <citation type="journal article" date="2019" name="Genome Biol. Evol.">
        <title>Day and night: Metabolic profiles and evolutionary relationships of six axenic non-marine cyanobacteria.</title>
        <authorList>
            <person name="Will S.E."/>
            <person name="Henke P."/>
            <person name="Boedeker C."/>
            <person name="Huang S."/>
            <person name="Brinkmann H."/>
            <person name="Rohde M."/>
            <person name="Jarek M."/>
            <person name="Friedl T."/>
            <person name="Seufert S."/>
            <person name="Schumacher M."/>
            <person name="Overmann J."/>
            <person name="Neumann-Schaal M."/>
            <person name="Petersen J."/>
        </authorList>
    </citation>
    <scope>NUCLEOTIDE SEQUENCE [LARGE SCALE GENOMIC DNA]</scope>
    <source>
        <strain evidence="2">PCC 7102</strain>
    </source>
</reference>
<keyword evidence="3" id="KW-1185">Reference proteome</keyword>
<feature type="transmembrane region" description="Helical" evidence="1">
    <location>
        <begin position="446"/>
        <end position="466"/>
    </location>
</feature>
<protein>
    <recommendedName>
        <fullName evidence="4">Chemotaxis methyl-accepting receptor HlyB-like 4HB MCP domain-containing protein</fullName>
    </recommendedName>
</protein>
<proteinExistence type="predicted"/>
<evidence type="ECO:0000313" key="3">
    <source>
        <dbReference type="Proteomes" id="UP000271624"/>
    </source>
</evidence>
<comment type="caution">
    <text evidence="2">The sequence shown here is derived from an EMBL/GenBank/DDBJ whole genome shotgun (WGS) entry which is preliminary data.</text>
</comment>
<keyword evidence="1" id="KW-0812">Transmembrane</keyword>
<keyword evidence="1" id="KW-1133">Transmembrane helix</keyword>
<name>A0A3S1D3C0_9CYAN</name>
<organism evidence="2 3">
    <name type="scientific">Dulcicalothrix desertica PCC 7102</name>
    <dbReference type="NCBI Taxonomy" id="232991"/>
    <lineage>
        <taxon>Bacteria</taxon>
        <taxon>Bacillati</taxon>
        <taxon>Cyanobacteriota</taxon>
        <taxon>Cyanophyceae</taxon>
        <taxon>Nostocales</taxon>
        <taxon>Calotrichaceae</taxon>
        <taxon>Dulcicalothrix</taxon>
    </lineage>
</organism>
<feature type="transmembrane region" description="Helical" evidence="1">
    <location>
        <begin position="215"/>
        <end position="236"/>
    </location>
</feature>
<evidence type="ECO:0000256" key="1">
    <source>
        <dbReference type="SAM" id="Phobius"/>
    </source>
</evidence>
<accession>A0A3S1D3C0</accession>
<keyword evidence="1" id="KW-0472">Membrane</keyword>
<dbReference type="EMBL" id="RSCL01000015">
    <property type="protein sequence ID" value="RUT02757.1"/>
    <property type="molecule type" value="Genomic_DNA"/>
</dbReference>